<name>A0A4P9XHA9_9FUNG</name>
<organism evidence="3 4">
    <name type="scientific">Thamnocephalis sphaerospora</name>
    <dbReference type="NCBI Taxonomy" id="78915"/>
    <lineage>
        <taxon>Eukaryota</taxon>
        <taxon>Fungi</taxon>
        <taxon>Fungi incertae sedis</taxon>
        <taxon>Zoopagomycota</taxon>
        <taxon>Zoopagomycotina</taxon>
        <taxon>Zoopagomycetes</taxon>
        <taxon>Zoopagales</taxon>
        <taxon>Sigmoideomycetaceae</taxon>
        <taxon>Thamnocephalis</taxon>
    </lineage>
</organism>
<dbReference type="Proteomes" id="UP000271241">
    <property type="component" value="Unassembled WGS sequence"/>
</dbReference>
<feature type="compositionally biased region" description="Low complexity" evidence="2">
    <location>
        <begin position="120"/>
        <end position="135"/>
    </location>
</feature>
<dbReference type="PANTHER" id="PTHR12829">
    <property type="entry name" value="N6-ADENOSINE-METHYLTRANSFERASE"/>
    <property type="match status" value="1"/>
</dbReference>
<dbReference type="EMBL" id="KZ993296">
    <property type="protein sequence ID" value="RKP05047.1"/>
    <property type="molecule type" value="Genomic_DNA"/>
</dbReference>
<reference evidence="4" key="1">
    <citation type="journal article" date="2018" name="Nat. Microbiol.">
        <title>Leveraging single-cell genomics to expand the fungal tree of life.</title>
        <authorList>
            <person name="Ahrendt S.R."/>
            <person name="Quandt C.A."/>
            <person name="Ciobanu D."/>
            <person name="Clum A."/>
            <person name="Salamov A."/>
            <person name="Andreopoulos B."/>
            <person name="Cheng J.F."/>
            <person name="Woyke T."/>
            <person name="Pelin A."/>
            <person name="Henrissat B."/>
            <person name="Reynolds N.K."/>
            <person name="Benny G.L."/>
            <person name="Smith M.E."/>
            <person name="James T.Y."/>
            <person name="Grigoriev I.V."/>
        </authorList>
    </citation>
    <scope>NUCLEOTIDE SEQUENCE [LARGE SCALE GENOMIC DNA]</scope>
    <source>
        <strain evidence="4">RSA 1356</strain>
    </source>
</reference>
<dbReference type="AlphaFoldDB" id="A0A4P9XHA9"/>
<dbReference type="GO" id="GO:0005634">
    <property type="term" value="C:nucleus"/>
    <property type="evidence" value="ECO:0007669"/>
    <property type="project" value="TreeGrafter"/>
</dbReference>
<evidence type="ECO:0000256" key="2">
    <source>
        <dbReference type="SAM" id="MobiDB-lite"/>
    </source>
</evidence>
<dbReference type="InterPro" id="IPR029063">
    <property type="entry name" value="SAM-dependent_MTases_sf"/>
</dbReference>
<evidence type="ECO:0000313" key="4">
    <source>
        <dbReference type="Proteomes" id="UP000271241"/>
    </source>
</evidence>
<proteinExistence type="inferred from homology"/>
<sequence>SNAHYVGYVEDGESVEAIMKKFEELERLQAEFAAAASGLTQEQLEEVFKRTSAFTVRAAVRLTHEDVDAMDEIDLWRMEMDGGDGAVFDEEDDYVFMDEDYWDEVFGPAALARRPRMPRRITSGAGTGGSRSAQGSDRESVIQRYRTMQVRVQDQQGNYHLVKKKVSTLDPSLPTYIRIPGPIPATWAQRICTLTRSHCIVHPARHFTLDNMIECAPSLVGDQYQAIYMDPPLLLPGEAPTAGKLSMEEFATLQVPRLIRCGFLFIWAEKQLLARVVQVAMNWGFKYVENFCWIKKTPDNRIVQQSSAHFSRSKATLLIFRRGGEIDLRHQRNPDCVFDFIKPPRPGDLTEEKPNFTYTMIETMLPAACYQESDAESGTEGARLLELWARPLPRFRRRGWTSVAQR</sequence>
<feature type="non-terminal residue" evidence="3">
    <location>
        <position position="1"/>
    </location>
</feature>
<dbReference type="STRING" id="78915.A0A4P9XHA9"/>
<dbReference type="InterPro" id="IPR007757">
    <property type="entry name" value="MT-A70-like"/>
</dbReference>
<comment type="similarity">
    <text evidence="1">Belongs to the MT-A70-like family.</text>
</comment>
<gene>
    <name evidence="3" type="ORF">THASP1DRAFT_20297</name>
</gene>
<feature type="region of interest" description="Disordered" evidence="2">
    <location>
        <begin position="117"/>
        <end position="139"/>
    </location>
</feature>
<dbReference type="OrthoDB" id="426718at2759"/>
<protein>
    <recommendedName>
        <fullName evidence="5">MT-A70-domain-containing protein</fullName>
    </recommendedName>
</protein>
<dbReference type="SUPFAM" id="SSF53335">
    <property type="entry name" value="S-adenosyl-L-methionine-dependent methyltransferases"/>
    <property type="match status" value="1"/>
</dbReference>
<evidence type="ECO:0008006" key="5">
    <source>
        <dbReference type="Google" id="ProtNLM"/>
    </source>
</evidence>
<dbReference type="PROSITE" id="PS51143">
    <property type="entry name" value="MT_A70"/>
    <property type="match status" value="1"/>
</dbReference>
<dbReference type="GO" id="GO:0008168">
    <property type="term" value="F:methyltransferase activity"/>
    <property type="evidence" value="ECO:0007669"/>
    <property type="project" value="TreeGrafter"/>
</dbReference>
<keyword evidence="4" id="KW-1185">Reference proteome</keyword>
<evidence type="ECO:0000313" key="3">
    <source>
        <dbReference type="EMBL" id="RKP05047.1"/>
    </source>
</evidence>
<evidence type="ECO:0000256" key="1">
    <source>
        <dbReference type="PROSITE-ProRule" id="PRU00489"/>
    </source>
</evidence>
<dbReference type="PANTHER" id="PTHR12829:SF8">
    <property type="entry name" value="CHROMOSOME UNDETERMINED SCAFFOLD_82, WHOLE GENOME SHOTGUN SEQUENCE"/>
    <property type="match status" value="1"/>
</dbReference>
<dbReference type="Pfam" id="PF05063">
    <property type="entry name" value="MT-A70"/>
    <property type="match status" value="1"/>
</dbReference>
<dbReference type="GO" id="GO:0036396">
    <property type="term" value="C:RNA N6-methyladenosine methyltransferase complex"/>
    <property type="evidence" value="ECO:0007669"/>
    <property type="project" value="TreeGrafter"/>
</dbReference>
<accession>A0A4P9XHA9</accession>